<reference evidence="1" key="1">
    <citation type="submission" date="2021-02" db="EMBL/GenBank/DDBJ databases">
        <authorList>
            <person name="Nowell W R."/>
        </authorList>
    </citation>
    <scope>NUCLEOTIDE SEQUENCE</scope>
</reference>
<dbReference type="Proteomes" id="UP000663854">
    <property type="component" value="Unassembled WGS sequence"/>
</dbReference>
<evidence type="ECO:0000313" key="3">
    <source>
        <dbReference type="Proteomes" id="UP000663854"/>
    </source>
</evidence>
<dbReference type="AlphaFoldDB" id="A0A815FLH6"/>
<organism evidence="1 3">
    <name type="scientific">Rotaria sordida</name>
    <dbReference type="NCBI Taxonomy" id="392033"/>
    <lineage>
        <taxon>Eukaryota</taxon>
        <taxon>Metazoa</taxon>
        <taxon>Spiralia</taxon>
        <taxon>Gnathifera</taxon>
        <taxon>Rotifera</taxon>
        <taxon>Eurotatoria</taxon>
        <taxon>Bdelloidea</taxon>
        <taxon>Philodinida</taxon>
        <taxon>Philodinidae</taxon>
        <taxon>Rotaria</taxon>
    </lineage>
</organism>
<evidence type="ECO:0000313" key="1">
    <source>
        <dbReference type="EMBL" id="CAF1330493.1"/>
    </source>
</evidence>
<dbReference type="EMBL" id="CAJNOH010003282">
    <property type="protein sequence ID" value="CAF1330493.1"/>
    <property type="molecule type" value="Genomic_DNA"/>
</dbReference>
<comment type="caution">
    <text evidence="1">The sequence shown here is derived from an EMBL/GenBank/DDBJ whole genome shotgun (WGS) entry which is preliminary data.</text>
</comment>
<dbReference type="EMBL" id="CAJNOL010004603">
    <property type="protein sequence ID" value="CAF1591334.1"/>
    <property type="molecule type" value="Genomic_DNA"/>
</dbReference>
<accession>A0A815FLH6</accession>
<dbReference type="Proteomes" id="UP000663870">
    <property type="component" value="Unassembled WGS sequence"/>
</dbReference>
<protein>
    <submittedName>
        <fullName evidence="1">Uncharacterized protein</fullName>
    </submittedName>
</protein>
<proteinExistence type="predicted"/>
<name>A0A815FLH6_9BILA</name>
<keyword evidence="4" id="KW-1185">Reference proteome</keyword>
<evidence type="ECO:0000313" key="4">
    <source>
        <dbReference type="Proteomes" id="UP000663870"/>
    </source>
</evidence>
<gene>
    <name evidence="2" type="ORF">JXQ802_LOCUS47274</name>
    <name evidence="1" type="ORF">PYM288_LOCUS31384</name>
</gene>
<sequence>MKSKDIQKVVKTKYENGDGPAKIYRDLAGAVSLPTIELWIRMINTTGSIMLSSPPGCPRTVRAGKQDLDSNTTQSSLQNTTTDAFYYLDDLLAHDANSAPYDVGRTHAVARAAESAYLAARDHLDEEAARDAARAAGLAALDSYDPATGADAFAADCIARTFEGCTDVCADADAVAAHVRSFATGAGAGLAPNRAALRTGRVRALLAAFLLVNHGFLDPDRLDAGLTPDVDNIILNDIHIRAALASLLEMSRSSLAHFGGAADPAGPADRDGYDEDWE</sequence>
<evidence type="ECO:0000313" key="2">
    <source>
        <dbReference type="EMBL" id="CAF1591334.1"/>
    </source>
</evidence>